<feature type="domain" description="2Fe-2S ferredoxin-type" evidence="6">
    <location>
        <begin position="20"/>
        <end position="96"/>
    </location>
</feature>
<dbReference type="InterPro" id="IPR036884">
    <property type="entry name" value="2Fe-2S-bd_dom_sf"/>
</dbReference>
<reference evidence="8" key="1">
    <citation type="journal article" date="2019" name="Int. J. Syst. Evol. Microbiol.">
        <title>The Global Catalogue of Microorganisms (GCM) 10K type strain sequencing project: providing services to taxonomists for standard genome sequencing and annotation.</title>
        <authorList>
            <consortium name="The Broad Institute Genomics Platform"/>
            <consortium name="The Broad Institute Genome Sequencing Center for Infectious Disease"/>
            <person name="Wu L."/>
            <person name="Ma J."/>
        </authorList>
    </citation>
    <scope>NUCLEOTIDE SEQUENCE [LARGE SCALE GENOMIC DNA]</scope>
    <source>
        <strain evidence="8">JCM 17458</strain>
    </source>
</reference>
<dbReference type="SUPFAM" id="SSF47741">
    <property type="entry name" value="CO dehydrogenase ISP C-domain like"/>
    <property type="match status" value="1"/>
</dbReference>
<dbReference type="Pfam" id="PF01799">
    <property type="entry name" value="Fer2_2"/>
    <property type="match status" value="1"/>
</dbReference>
<keyword evidence="3" id="KW-0560">Oxidoreductase</keyword>
<evidence type="ECO:0000313" key="7">
    <source>
        <dbReference type="EMBL" id="GAA4283246.1"/>
    </source>
</evidence>
<organism evidence="7 8">
    <name type="scientific">Brevibacterium daeguense</name>
    <dbReference type="NCBI Taxonomy" id="909936"/>
    <lineage>
        <taxon>Bacteria</taxon>
        <taxon>Bacillati</taxon>
        <taxon>Actinomycetota</taxon>
        <taxon>Actinomycetes</taxon>
        <taxon>Micrococcales</taxon>
        <taxon>Brevibacteriaceae</taxon>
        <taxon>Brevibacterium</taxon>
    </lineage>
</organism>
<dbReference type="InterPro" id="IPR036010">
    <property type="entry name" value="2Fe-2S_ferredoxin-like_sf"/>
</dbReference>
<proteinExistence type="predicted"/>
<dbReference type="Gene3D" id="3.10.20.30">
    <property type="match status" value="1"/>
</dbReference>
<keyword evidence="4" id="KW-0408">Iron</keyword>
<dbReference type="RefSeq" id="WP_336885271.1">
    <property type="nucleotide sequence ID" value="NZ_BAABAZ010000004.1"/>
</dbReference>
<dbReference type="SUPFAM" id="SSF54292">
    <property type="entry name" value="2Fe-2S ferredoxin-like"/>
    <property type="match status" value="1"/>
</dbReference>
<dbReference type="PANTHER" id="PTHR44379:SF8">
    <property type="entry name" value="XANTHINE DEHYDROGENASE IRON-SULFUR-BINDING SUBUNIT XDHC-RELATED"/>
    <property type="match status" value="1"/>
</dbReference>
<evidence type="ECO:0000256" key="2">
    <source>
        <dbReference type="ARBA" id="ARBA00022723"/>
    </source>
</evidence>
<dbReference type="CDD" id="cd00207">
    <property type="entry name" value="fer2"/>
    <property type="match status" value="1"/>
</dbReference>
<keyword evidence="8" id="KW-1185">Reference proteome</keyword>
<dbReference type="Gene3D" id="1.10.150.120">
    <property type="entry name" value="[2Fe-2S]-binding domain"/>
    <property type="match status" value="1"/>
</dbReference>
<name>A0ABP8EHA0_9MICO</name>
<evidence type="ECO:0000313" key="8">
    <source>
        <dbReference type="Proteomes" id="UP001501586"/>
    </source>
</evidence>
<dbReference type="PROSITE" id="PS00197">
    <property type="entry name" value="2FE2S_FER_1"/>
    <property type="match status" value="1"/>
</dbReference>
<evidence type="ECO:0000259" key="6">
    <source>
        <dbReference type="PROSITE" id="PS51085"/>
    </source>
</evidence>
<evidence type="ECO:0000256" key="5">
    <source>
        <dbReference type="ARBA" id="ARBA00023014"/>
    </source>
</evidence>
<protein>
    <submittedName>
        <fullName evidence="7">(2Fe-2S)-binding protein</fullName>
    </submittedName>
</protein>
<keyword evidence="1" id="KW-0001">2Fe-2S</keyword>
<dbReference type="EMBL" id="BAABAZ010000004">
    <property type="protein sequence ID" value="GAA4283246.1"/>
    <property type="molecule type" value="Genomic_DNA"/>
</dbReference>
<keyword evidence="2" id="KW-0479">Metal-binding</keyword>
<dbReference type="Pfam" id="PF00111">
    <property type="entry name" value="Fer2"/>
    <property type="match status" value="1"/>
</dbReference>
<dbReference type="InterPro" id="IPR001041">
    <property type="entry name" value="2Fe-2S_ferredoxin-type"/>
</dbReference>
<dbReference type="PROSITE" id="PS51085">
    <property type="entry name" value="2FE2S_FER_2"/>
    <property type="match status" value="1"/>
</dbReference>
<dbReference type="InterPro" id="IPR006058">
    <property type="entry name" value="2Fe2S_fd_BS"/>
</dbReference>
<dbReference type="PANTHER" id="PTHR44379">
    <property type="entry name" value="OXIDOREDUCTASE WITH IRON-SULFUR SUBUNIT"/>
    <property type="match status" value="1"/>
</dbReference>
<sequence>MTTDNAPGTYDLEAGRERTQPVALTVNGVEHRLDIPGRRLLSDALRHDLGLTGTHVGCEHGVCGACTVLLDGQPVRSCLIFAATVQGREITTVEGIGDDPEHPSPVQQAFIDSHALQCGFCTPGFITTIEAFLAENPDPSREEAREAISGNLCRCTGYQNIVTAVCRAAELKRAAGRATAGCAGCPGSGTAAGEEQP</sequence>
<evidence type="ECO:0000256" key="3">
    <source>
        <dbReference type="ARBA" id="ARBA00023002"/>
    </source>
</evidence>
<keyword evidence="5" id="KW-0411">Iron-sulfur</keyword>
<dbReference type="InterPro" id="IPR051452">
    <property type="entry name" value="Diverse_Oxidoreductases"/>
</dbReference>
<accession>A0ABP8EHA0</accession>
<dbReference type="Proteomes" id="UP001501586">
    <property type="component" value="Unassembled WGS sequence"/>
</dbReference>
<evidence type="ECO:0000256" key="1">
    <source>
        <dbReference type="ARBA" id="ARBA00022714"/>
    </source>
</evidence>
<comment type="caution">
    <text evidence="7">The sequence shown here is derived from an EMBL/GenBank/DDBJ whole genome shotgun (WGS) entry which is preliminary data.</text>
</comment>
<gene>
    <name evidence="7" type="ORF">GCM10022261_07770</name>
</gene>
<dbReference type="InterPro" id="IPR012675">
    <property type="entry name" value="Beta-grasp_dom_sf"/>
</dbReference>
<dbReference type="InterPro" id="IPR002888">
    <property type="entry name" value="2Fe-2S-bd"/>
</dbReference>
<evidence type="ECO:0000256" key="4">
    <source>
        <dbReference type="ARBA" id="ARBA00023004"/>
    </source>
</evidence>